<feature type="transmembrane region" description="Helical" evidence="6">
    <location>
        <begin position="14"/>
        <end position="32"/>
    </location>
</feature>
<comment type="similarity">
    <text evidence="2">Belongs to the TMEM86 family.</text>
</comment>
<dbReference type="EMBL" id="JADILX010000125">
    <property type="protein sequence ID" value="MBO8486398.1"/>
    <property type="molecule type" value="Genomic_DNA"/>
</dbReference>
<evidence type="ECO:0000256" key="3">
    <source>
        <dbReference type="ARBA" id="ARBA00022692"/>
    </source>
</evidence>
<comment type="caution">
    <text evidence="7">The sequence shown here is derived from an EMBL/GenBank/DDBJ whole genome shotgun (WGS) entry which is preliminary data.</text>
</comment>
<reference evidence="7" key="2">
    <citation type="journal article" date="2021" name="PeerJ">
        <title>Extensive microbial diversity within the chicken gut microbiome revealed by metagenomics and culture.</title>
        <authorList>
            <person name="Gilroy R."/>
            <person name="Ravi A."/>
            <person name="Getino M."/>
            <person name="Pursley I."/>
            <person name="Horton D.L."/>
            <person name="Alikhan N.F."/>
            <person name="Baker D."/>
            <person name="Gharbi K."/>
            <person name="Hall N."/>
            <person name="Watson M."/>
            <person name="Adriaenssens E.M."/>
            <person name="Foster-Nyarko E."/>
            <person name="Jarju S."/>
            <person name="Secka A."/>
            <person name="Antonio M."/>
            <person name="Oren A."/>
            <person name="Chaudhuri R.R."/>
            <person name="La Ragione R."/>
            <person name="Hildebrand F."/>
            <person name="Pallen M.J."/>
        </authorList>
    </citation>
    <scope>NUCLEOTIDE SEQUENCE</scope>
    <source>
        <strain evidence="7">B2-16538</strain>
    </source>
</reference>
<reference evidence="7" key="1">
    <citation type="submission" date="2020-10" db="EMBL/GenBank/DDBJ databases">
        <authorList>
            <person name="Gilroy R."/>
        </authorList>
    </citation>
    <scope>NUCLEOTIDE SEQUENCE</scope>
    <source>
        <strain evidence="7">B2-16538</strain>
    </source>
</reference>
<evidence type="ECO:0008006" key="9">
    <source>
        <dbReference type="Google" id="ProtNLM"/>
    </source>
</evidence>
<dbReference type="Proteomes" id="UP000823750">
    <property type="component" value="Unassembled WGS sequence"/>
</dbReference>
<sequence length="230" mass="25640">MFGKGMTVGEKERLAVIGSAMYVILSVLYFLPWDIPYKAVLPVAVAAAFSFCILPWQICFAMTASAIGCICGVAGNFFIQIEFFALAHFFLMLFFVHRWFHDGNAFVRAGGKYPETRIVRIAAMAVAVIGLLVFVMVRIVFDAPAGVMRGCIAFYAVIVCMMLFCSLAQRSRSYAVAAFLFVFSDVVAGWNAFIEDVPAKTYLIMLPYYAAQLVVFMRAAHLKVFRLHLK</sequence>
<keyword evidence="5 6" id="KW-0472">Membrane</keyword>
<evidence type="ECO:0000256" key="6">
    <source>
        <dbReference type="SAM" id="Phobius"/>
    </source>
</evidence>
<protein>
    <recommendedName>
        <fullName evidence="9">YhhN-like protein</fullName>
    </recommendedName>
</protein>
<proteinExistence type="inferred from homology"/>
<comment type="subcellular location">
    <subcellularLocation>
        <location evidence="1">Membrane</location>
        <topology evidence="1">Multi-pass membrane protein</topology>
    </subcellularLocation>
</comment>
<evidence type="ECO:0000256" key="4">
    <source>
        <dbReference type="ARBA" id="ARBA00022989"/>
    </source>
</evidence>
<feature type="transmembrane region" description="Helical" evidence="6">
    <location>
        <begin position="199"/>
        <end position="220"/>
    </location>
</feature>
<feature type="transmembrane region" description="Helical" evidence="6">
    <location>
        <begin position="118"/>
        <end position="141"/>
    </location>
</feature>
<dbReference type="GO" id="GO:0016020">
    <property type="term" value="C:membrane"/>
    <property type="evidence" value="ECO:0007669"/>
    <property type="project" value="UniProtKB-SubCell"/>
</dbReference>
<feature type="transmembrane region" description="Helical" evidence="6">
    <location>
        <begin position="39"/>
        <end position="58"/>
    </location>
</feature>
<dbReference type="AlphaFoldDB" id="A0A9D9J3F1"/>
<evidence type="ECO:0000313" key="8">
    <source>
        <dbReference type="Proteomes" id="UP000823750"/>
    </source>
</evidence>
<evidence type="ECO:0000256" key="5">
    <source>
        <dbReference type="ARBA" id="ARBA00023136"/>
    </source>
</evidence>
<dbReference type="InterPro" id="IPR012506">
    <property type="entry name" value="TMEM86B-like"/>
</dbReference>
<evidence type="ECO:0000256" key="2">
    <source>
        <dbReference type="ARBA" id="ARBA00007375"/>
    </source>
</evidence>
<name>A0A9D9J3F1_9BACT</name>
<feature type="transmembrane region" description="Helical" evidence="6">
    <location>
        <begin position="64"/>
        <end position="97"/>
    </location>
</feature>
<feature type="transmembrane region" description="Helical" evidence="6">
    <location>
        <begin position="174"/>
        <end position="193"/>
    </location>
</feature>
<evidence type="ECO:0000313" key="7">
    <source>
        <dbReference type="EMBL" id="MBO8486398.1"/>
    </source>
</evidence>
<dbReference type="Pfam" id="PF07947">
    <property type="entry name" value="YhhN"/>
    <property type="match status" value="1"/>
</dbReference>
<keyword evidence="3 6" id="KW-0812">Transmembrane</keyword>
<evidence type="ECO:0000256" key="1">
    <source>
        <dbReference type="ARBA" id="ARBA00004141"/>
    </source>
</evidence>
<organism evidence="7 8">
    <name type="scientific">Candidatus Cryptobacteroides excrementavium</name>
    <dbReference type="NCBI Taxonomy" id="2840759"/>
    <lineage>
        <taxon>Bacteria</taxon>
        <taxon>Pseudomonadati</taxon>
        <taxon>Bacteroidota</taxon>
        <taxon>Bacteroidia</taxon>
        <taxon>Bacteroidales</taxon>
        <taxon>Candidatus Cryptobacteroides</taxon>
    </lineage>
</organism>
<accession>A0A9D9J3F1</accession>
<gene>
    <name evidence="7" type="ORF">IAB78_08255</name>
</gene>
<feature type="transmembrane region" description="Helical" evidence="6">
    <location>
        <begin position="147"/>
        <end position="167"/>
    </location>
</feature>
<keyword evidence="4 6" id="KW-1133">Transmembrane helix</keyword>